<dbReference type="InterPro" id="IPR011990">
    <property type="entry name" value="TPR-like_helical_dom_sf"/>
</dbReference>
<dbReference type="SUPFAM" id="SSF46894">
    <property type="entry name" value="C-terminal effector domain of the bipartite response regulators"/>
    <property type="match status" value="1"/>
</dbReference>
<evidence type="ECO:0000256" key="3">
    <source>
        <dbReference type="PROSITE-ProRule" id="PRU00339"/>
    </source>
</evidence>
<dbReference type="InterPro" id="IPR027417">
    <property type="entry name" value="P-loop_NTPase"/>
</dbReference>
<dbReference type="Gene3D" id="1.25.40.10">
    <property type="entry name" value="Tetratricopeptide repeat domain"/>
    <property type="match status" value="2"/>
</dbReference>
<dbReference type="Pfam" id="PF13424">
    <property type="entry name" value="TPR_12"/>
    <property type="match status" value="1"/>
</dbReference>
<name>A0ABP4SIC6_9ACTN</name>
<dbReference type="PANTHER" id="PTHR47691">
    <property type="entry name" value="REGULATOR-RELATED"/>
    <property type="match status" value="1"/>
</dbReference>
<comment type="similarity">
    <text evidence="1">Belongs to the AfsR/DnrI/RedD regulatory family.</text>
</comment>
<accession>A0ABP4SIC6</accession>
<organism evidence="6 7">
    <name type="scientific">Fodinicola feengrottensis</name>
    <dbReference type="NCBI Taxonomy" id="435914"/>
    <lineage>
        <taxon>Bacteria</taxon>
        <taxon>Bacillati</taxon>
        <taxon>Actinomycetota</taxon>
        <taxon>Actinomycetes</taxon>
        <taxon>Mycobacteriales</taxon>
        <taxon>Fodinicola</taxon>
    </lineage>
</organism>
<dbReference type="CDD" id="cd15831">
    <property type="entry name" value="BTAD"/>
    <property type="match status" value="1"/>
</dbReference>
<sequence length="901" mass="97390">MDAGQPRQRTVLAALLVDAGRVVSAEVLIDRVWGEEPPQEARNSLNAHLSRIRHILADAGNDCRLLHQSGGYLLDAAPAAIDALHMRQLISQARMSGSDSERIALLRAAVQLWRGEPLAGLSGSWVTRTRLALGQQYVDAMVAWGLVEVRIGDPTAAVGPLTELAGEFPLAESVSGALIQALAATGRTGDALNLYTTVRQRLVDELGTDPGAELQAAHQQVLRGHLGSAPPVPLPRITASTGPHQLPPTVPQFAGRAAELAALTNQAHANGTVLITAIGGTAGVGKTALAVHGAHQIADRFPDGHLYVNLRGFDPAGPLDPADAIRAFLEALGVASQRIPLGLDERAARYRSEVSGRRLLILLDNARDTAQVRPLLPGTPSCLVLVTSRNQLTGLVAVDGARPVSLDLLSETDAVRLLINRLGQHRVQTEPAAVADIITRCARLPLALAVVAARAALQPHLPLHVLASELADHRLDLLAGDDPNSDLRAVFSWSYRALTPPTARLFRLLGHHPGPDITVPAAASLAGVSPTAVHQSLTELSHANLIVEHRRGRYAFHDLLRAYAAELRDEDPQATRRMLDYYLHAAYGADRVLHPTRDSITLDPPRSDTIKEDFADPDQALAWFTAEHDVLLAAVEHSAATGYDAHTWQLAWALLSYLDRRGLWNDWVTTSRTAVTAADRLGNPAVQARTHRNLAAAYTELALYPQAHTELQQALALYEKTGDLAGQARTHYTLAFVWGRQNDQTRALDHAEQSLLLHQATGHLVGQADAVNAVGWHHAQLGDHDQARDRCQQALALHERLGNRDGQAHTWDSLGYIHHHLGNQTAAINSYQRAVAMFRELGDRHGMAATLTHLADIQHGAGDDQNALTAYQKALTIFVELNHPDADQIRTTLATIARAEQ</sequence>
<evidence type="ECO:0000313" key="7">
    <source>
        <dbReference type="Proteomes" id="UP001500618"/>
    </source>
</evidence>
<evidence type="ECO:0000256" key="1">
    <source>
        <dbReference type="ARBA" id="ARBA00005820"/>
    </source>
</evidence>
<dbReference type="SUPFAM" id="SSF52540">
    <property type="entry name" value="P-loop containing nucleoside triphosphate hydrolases"/>
    <property type="match status" value="1"/>
</dbReference>
<proteinExistence type="inferred from homology"/>
<dbReference type="SMART" id="SM00862">
    <property type="entry name" value="Trans_reg_C"/>
    <property type="match status" value="1"/>
</dbReference>
<dbReference type="PROSITE" id="PS50005">
    <property type="entry name" value="TPR"/>
    <property type="match status" value="1"/>
</dbReference>
<feature type="repeat" description="TPR" evidence="3">
    <location>
        <begin position="808"/>
        <end position="841"/>
    </location>
</feature>
<dbReference type="InterPro" id="IPR016032">
    <property type="entry name" value="Sig_transdc_resp-reg_C-effctor"/>
</dbReference>
<dbReference type="Pfam" id="PF00486">
    <property type="entry name" value="Trans_reg_C"/>
    <property type="match status" value="1"/>
</dbReference>
<dbReference type="InterPro" id="IPR001867">
    <property type="entry name" value="OmpR/PhoB-type_DNA-bd"/>
</dbReference>
<evidence type="ECO:0000313" key="6">
    <source>
        <dbReference type="EMBL" id="GAA1673404.1"/>
    </source>
</evidence>
<feature type="domain" description="OmpR/PhoB-type" evidence="5">
    <location>
        <begin position="1"/>
        <end position="76"/>
    </location>
</feature>
<evidence type="ECO:0000259" key="5">
    <source>
        <dbReference type="PROSITE" id="PS51755"/>
    </source>
</evidence>
<dbReference type="PANTHER" id="PTHR47691:SF3">
    <property type="entry name" value="HTH-TYPE TRANSCRIPTIONAL REGULATOR RV0890C-RELATED"/>
    <property type="match status" value="1"/>
</dbReference>
<dbReference type="SMART" id="SM00028">
    <property type="entry name" value="TPR"/>
    <property type="match status" value="5"/>
</dbReference>
<dbReference type="EMBL" id="BAAANY010000008">
    <property type="protein sequence ID" value="GAA1673404.1"/>
    <property type="molecule type" value="Genomic_DNA"/>
</dbReference>
<reference evidence="7" key="1">
    <citation type="journal article" date="2019" name="Int. J. Syst. Evol. Microbiol.">
        <title>The Global Catalogue of Microorganisms (GCM) 10K type strain sequencing project: providing services to taxonomists for standard genome sequencing and annotation.</title>
        <authorList>
            <consortium name="The Broad Institute Genomics Platform"/>
            <consortium name="The Broad Institute Genome Sequencing Center for Infectious Disease"/>
            <person name="Wu L."/>
            <person name="Ma J."/>
        </authorList>
    </citation>
    <scope>NUCLEOTIDE SEQUENCE [LARGE SCALE GENOMIC DNA]</scope>
    <source>
        <strain evidence="7">JCM 14718</strain>
    </source>
</reference>
<feature type="DNA-binding region" description="OmpR/PhoB-type" evidence="4">
    <location>
        <begin position="1"/>
        <end position="76"/>
    </location>
</feature>
<evidence type="ECO:0000256" key="4">
    <source>
        <dbReference type="PROSITE-ProRule" id="PRU01091"/>
    </source>
</evidence>
<dbReference type="Gene3D" id="3.40.50.300">
    <property type="entry name" value="P-loop containing nucleotide triphosphate hydrolases"/>
    <property type="match status" value="1"/>
</dbReference>
<dbReference type="PROSITE" id="PS51755">
    <property type="entry name" value="OMPR_PHOB"/>
    <property type="match status" value="1"/>
</dbReference>
<comment type="caution">
    <text evidence="6">The sequence shown here is derived from an EMBL/GenBank/DDBJ whole genome shotgun (WGS) entry which is preliminary data.</text>
</comment>
<protein>
    <submittedName>
        <fullName evidence="6">BTAD domain-containing putative transcriptional regulator</fullName>
    </submittedName>
</protein>
<dbReference type="Proteomes" id="UP001500618">
    <property type="component" value="Unassembled WGS sequence"/>
</dbReference>
<keyword evidence="7" id="KW-1185">Reference proteome</keyword>
<dbReference type="SMART" id="SM01043">
    <property type="entry name" value="BTAD"/>
    <property type="match status" value="1"/>
</dbReference>
<dbReference type="InterPro" id="IPR019734">
    <property type="entry name" value="TPR_rpt"/>
</dbReference>
<keyword evidence="3" id="KW-0802">TPR repeat</keyword>
<evidence type="ECO:0000256" key="2">
    <source>
        <dbReference type="ARBA" id="ARBA00023125"/>
    </source>
</evidence>
<dbReference type="InterPro" id="IPR036388">
    <property type="entry name" value="WH-like_DNA-bd_sf"/>
</dbReference>
<dbReference type="InterPro" id="IPR005158">
    <property type="entry name" value="BTAD"/>
</dbReference>
<dbReference type="PRINTS" id="PR00364">
    <property type="entry name" value="DISEASERSIST"/>
</dbReference>
<dbReference type="SUPFAM" id="SSF48452">
    <property type="entry name" value="TPR-like"/>
    <property type="match status" value="3"/>
</dbReference>
<dbReference type="Pfam" id="PF03704">
    <property type="entry name" value="BTAD"/>
    <property type="match status" value="1"/>
</dbReference>
<dbReference type="Gene3D" id="1.10.10.10">
    <property type="entry name" value="Winged helix-like DNA-binding domain superfamily/Winged helix DNA-binding domain"/>
    <property type="match status" value="2"/>
</dbReference>
<gene>
    <name evidence="6" type="ORF">GCM10009765_23440</name>
</gene>
<keyword evidence="2 4" id="KW-0238">DNA-binding</keyword>